<dbReference type="Pfam" id="PF10719">
    <property type="entry name" value="ComFB"/>
    <property type="match status" value="1"/>
</dbReference>
<sequence length="102" mass="11745">MDPVNLPALTRYDFSRVRNMWEPLVLEVVAGLIQRWEMCDCQDCVLDVTALALSSLPAKYWVLDKYDVLTTPDSFLTDANNKRLAEESVLRALRLVEKNPHH</sequence>
<dbReference type="Proteomes" id="UP000252355">
    <property type="component" value="Unassembled WGS sequence"/>
</dbReference>
<protein>
    <recommendedName>
        <fullName evidence="3">Competence protein ComFB</fullName>
    </recommendedName>
</protein>
<dbReference type="AlphaFoldDB" id="A0A367ZV62"/>
<accession>A0A367ZV62</accession>
<gene>
    <name evidence="1" type="ORF">OZSIB_2090</name>
</gene>
<comment type="caution">
    <text evidence="1">The sequence shown here is derived from an EMBL/GenBank/DDBJ whole genome shotgun (WGS) entry which is preliminary data.</text>
</comment>
<evidence type="ECO:0008006" key="3">
    <source>
        <dbReference type="Google" id="ProtNLM"/>
    </source>
</evidence>
<evidence type="ECO:0000313" key="2">
    <source>
        <dbReference type="Proteomes" id="UP000252355"/>
    </source>
</evidence>
<reference evidence="1 2" key="1">
    <citation type="submission" date="2018-05" db="EMBL/GenBank/DDBJ databases">
        <title>A metagenomic window into the 2 km-deep terrestrial subsurface aquifer revealed taxonomically and functionally diverse microbial community comprising novel uncultured bacterial lineages.</title>
        <authorList>
            <person name="Kadnikov V.V."/>
            <person name="Mardanov A.V."/>
            <person name="Beletsky A.V."/>
            <person name="Banks D."/>
            <person name="Pimenov N.V."/>
            <person name="Frank Y.A."/>
            <person name="Karnachuk O.V."/>
            <person name="Ravin N.V."/>
        </authorList>
    </citation>
    <scope>NUCLEOTIDE SEQUENCE [LARGE SCALE GENOMIC DNA]</scope>
    <source>
        <strain evidence="1">BY5</strain>
    </source>
</reference>
<evidence type="ECO:0000313" key="1">
    <source>
        <dbReference type="EMBL" id="RCK81221.1"/>
    </source>
</evidence>
<organism evidence="1 2">
    <name type="scientific">Candidatus Ozemobacter sibiricus</name>
    <dbReference type="NCBI Taxonomy" id="2268124"/>
    <lineage>
        <taxon>Bacteria</taxon>
        <taxon>Candidatus Ozemobacteria</taxon>
        <taxon>Candidatus Ozemobacterales</taxon>
        <taxon>Candidatus Ozemobacteraceae</taxon>
        <taxon>Candidatus Ozemobacter</taxon>
    </lineage>
</organism>
<dbReference type="InterPro" id="IPR019657">
    <property type="entry name" value="ComFB"/>
</dbReference>
<proteinExistence type="predicted"/>
<dbReference type="EMBL" id="QOQW01000002">
    <property type="protein sequence ID" value="RCK81221.1"/>
    <property type="molecule type" value="Genomic_DNA"/>
</dbReference>
<name>A0A367ZV62_9BACT</name>